<dbReference type="AlphaFoldDB" id="A0A7X4YKT9"/>
<protein>
    <recommendedName>
        <fullName evidence="3">Beta-galactosidase trimerisation domain-containing protein</fullName>
    </recommendedName>
</protein>
<keyword evidence="2" id="KW-1185">Reference proteome</keyword>
<evidence type="ECO:0000313" key="2">
    <source>
        <dbReference type="Proteomes" id="UP000558113"/>
    </source>
</evidence>
<gene>
    <name evidence="1" type="ORF">GT003_04060</name>
</gene>
<name>A0A7X4YKT9_9BACL</name>
<dbReference type="Proteomes" id="UP000558113">
    <property type="component" value="Unassembled WGS sequence"/>
</dbReference>
<organism evidence="1 2">
    <name type="scientific">Paenibacillus sacheonensis</name>
    <dbReference type="NCBI Taxonomy" id="742054"/>
    <lineage>
        <taxon>Bacteria</taxon>
        <taxon>Bacillati</taxon>
        <taxon>Bacillota</taxon>
        <taxon>Bacilli</taxon>
        <taxon>Bacillales</taxon>
        <taxon>Paenibacillaceae</taxon>
        <taxon>Paenibacillus</taxon>
    </lineage>
</organism>
<dbReference type="RefSeq" id="WP_161694720.1">
    <property type="nucleotide sequence ID" value="NZ_JAAAMU010000002.1"/>
</dbReference>
<evidence type="ECO:0000313" key="1">
    <source>
        <dbReference type="EMBL" id="NBC68170.1"/>
    </source>
</evidence>
<comment type="caution">
    <text evidence="1">The sequence shown here is derived from an EMBL/GenBank/DDBJ whole genome shotgun (WGS) entry which is preliminary data.</text>
</comment>
<proteinExistence type="predicted"/>
<accession>A0A7X4YKT9</accession>
<evidence type="ECO:0008006" key="3">
    <source>
        <dbReference type="Google" id="ProtNLM"/>
    </source>
</evidence>
<dbReference type="EMBL" id="JAAAMU010000002">
    <property type="protein sequence ID" value="NBC68170.1"/>
    <property type="molecule type" value="Genomic_DNA"/>
</dbReference>
<dbReference type="OrthoDB" id="100605at2"/>
<sequence length="551" mass="61625">MHIHYSLEAAVINDADRWPELSRLLRDAGVDTIWLYGYFYGKFWSSMEEMKQARETLQRCGFEVGVIQLPVGHPGNSLNPDDDTLELQLPMHWRYRIDGEGLPAYYCADIEEAMIADNAEAARQLRDAGFTRLFMDDDLRLGNWGQRIEGCFCDGCLQAFREAYPHDRDRAALRDALDRRSDDALVRAWIDFIGSRVTRLMTETRLPGMEMGIMVMHLGDERHGIDVAAIRDRIPECRFRVGEAHFGDGDFGVPAGKASELFGVLFHLGQMGTERAYSETTVFPARALSSANFACKAQMAVAAGVPDVFHMSGTWLIDADYWQAFAKQLPTLEGLERDGAGRRSYPVHIAYGTKGRGESVAPALVPLLAGLPARPVRGGDPDLHSDLVLDSVFGLESNLSPDSDLELQLDRELDSRDTRGVLLFFGEQELTDEWERRLGEYACVVFDQAAAERNRTRLPVIAASRVRSWPFKAAESPERTASMLRQLLAEEGAEFPYVAEGIDTALIWTPEREGVFLLNLREETSVGLLACGERRQPFSLAPLEITFVPLG</sequence>
<reference evidence="1 2" key="1">
    <citation type="submission" date="2020-01" db="EMBL/GenBank/DDBJ databases">
        <title>Paenibacillus soybeanensis sp. nov. isolated from the nodules of soybean (Glycine max(L.) Merr).</title>
        <authorList>
            <person name="Wang H."/>
        </authorList>
    </citation>
    <scope>NUCLEOTIDE SEQUENCE [LARGE SCALE GENOMIC DNA]</scope>
    <source>
        <strain evidence="1 2">DSM 23054</strain>
    </source>
</reference>